<dbReference type="InterPro" id="IPR056670">
    <property type="entry name" value="DUF7768"/>
</dbReference>
<protein>
    <recommendedName>
        <fullName evidence="1">DUF7768 domain-containing protein</fullName>
    </recommendedName>
</protein>
<dbReference type="STRING" id="1330534.L323_18575"/>
<dbReference type="Gene3D" id="3.40.50.10400">
    <property type="entry name" value="Hypothetical protein PA1492"/>
    <property type="match status" value="1"/>
</dbReference>
<dbReference type="EMBL" id="ATAY01000094">
    <property type="protein sequence ID" value="EPR07994.1"/>
    <property type="molecule type" value="Genomic_DNA"/>
</dbReference>
<dbReference type="PATRIC" id="fig|1330534.3.peg.3686"/>
<evidence type="ECO:0000313" key="2">
    <source>
        <dbReference type="EMBL" id="EPR07994.1"/>
    </source>
</evidence>
<dbReference type="AlphaFoldDB" id="U4QY39"/>
<comment type="caution">
    <text evidence="2">The sequence shown here is derived from an EMBL/GenBank/DDBJ whole genome shotgun (WGS) entry which is preliminary data.</text>
</comment>
<evidence type="ECO:0000259" key="1">
    <source>
        <dbReference type="Pfam" id="PF24963"/>
    </source>
</evidence>
<gene>
    <name evidence="2" type="ORF">L323_18575</name>
</gene>
<reference evidence="2 3" key="1">
    <citation type="journal article" date="2013" name="Genome Announc.">
        <title>Draft Genome Sequence of the Cellulolytic Bacterium Clostridium papyrosolvens C7 (ATCC 700395).</title>
        <authorList>
            <person name="Zepeda V."/>
            <person name="Dassa B."/>
            <person name="Borovok I."/>
            <person name="Lamed R."/>
            <person name="Bayer E.A."/>
            <person name="Cate J.H."/>
        </authorList>
    </citation>
    <scope>NUCLEOTIDE SEQUENCE [LARGE SCALE GENOMIC DNA]</scope>
    <source>
        <strain evidence="2 3">C7</strain>
    </source>
</reference>
<dbReference type="Pfam" id="PF24963">
    <property type="entry name" value="DUF7768"/>
    <property type="match status" value="1"/>
</dbReference>
<proteinExistence type="predicted"/>
<accession>U4QY39</accession>
<name>U4QY39_9FIRM</name>
<sequence>MSISKYNHEGYYDPTPYEALLEIERQAKREKYKPLVYICSPFAGDTEYNINKARGYSRFAVSRNTIPIAPHLLFPQFLDDDDKEQRNLGIFMGLVLMSKCEELWCFGNRVSKGMAVELEKAAKRNITIRYFSDRCEEVLKNA</sequence>
<evidence type="ECO:0000313" key="3">
    <source>
        <dbReference type="Proteomes" id="UP000016860"/>
    </source>
</evidence>
<dbReference type="Proteomes" id="UP000016860">
    <property type="component" value="Unassembled WGS sequence"/>
</dbReference>
<feature type="domain" description="DUF7768" evidence="1">
    <location>
        <begin position="34"/>
        <end position="131"/>
    </location>
</feature>
<dbReference type="RefSeq" id="WP_020817086.1">
    <property type="nucleotide sequence ID" value="NZ_ATAY01000094.1"/>
</dbReference>
<organism evidence="2 3">
    <name type="scientific">Ruminiclostridium papyrosolvens C7</name>
    <dbReference type="NCBI Taxonomy" id="1330534"/>
    <lineage>
        <taxon>Bacteria</taxon>
        <taxon>Bacillati</taxon>
        <taxon>Bacillota</taxon>
        <taxon>Clostridia</taxon>
        <taxon>Eubacteriales</taxon>
        <taxon>Oscillospiraceae</taxon>
        <taxon>Ruminiclostridium</taxon>
    </lineage>
</organism>
<dbReference type="OrthoDB" id="9807423at2"/>